<evidence type="ECO:0000313" key="2">
    <source>
        <dbReference type="EMBL" id="PMD37473.1"/>
    </source>
</evidence>
<evidence type="ECO:0000256" key="1">
    <source>
        <dbReference type="SAM" id="Phobius"/>
    </source>
</evidence>
<accession>A0A2J6RG44</accession>
<dbReference type="OrthoDB" id="3541685at2759"/>
<dbReference type="AlphaFoldDB" id="A0A2J6RG44"/>
<gene>
    <name evidence="2" type="ORF">L207DRAFT_514731</name>
</gene>
<evidence type="ECO:0000313" key="3">
    <source>
        <dbReference type="Proteomes" id="UP000235786"/>
    </source>
</evidence>
<keyword evidence="1" id="KW-0472">Membrane</keyword>
<keyword evidence="3" id="KW-1185">Reference proteome</keyword>
<dbReference type="Proteomes" id="UP000235786">
    <property type="component" value="Unassembled WGS sequence"/>
</dbReference>
<reference evidence="2 3" key="1">
    <citation type="submission" date="2016-04" db="EMBL/GenBank/DDBJ databases">
        <title>A degradative enzymes factory behind the ericoid mycorrhizal symbiosis.</title>
        <authorList>
            <consortium name="DOE Joint Genome Institute"/>
            <person name="Martino E."/>
            <person name="Morin E."/>
            <person name="Grelet G."/>
            <person name="Kuo A."/>
            <person name="Kohler A."/>
            <person name="Daghino S."/>
            <person name="Barry K."/>
            <person name="Choi C."/>
            <person name="Cichocki N."/>
            <person name="Clum A."/>
            <person name="Copeland A."/>
            <person name="Hainaut M."/>
            <person name="Haridas S."/>
            <person name="Labutti K."/>
            <person name="Lindquist E."/>
            <person name="Lipzen A."/>
            <person name="Khouja H.-R."/>
            <person name="Murat C."/>
            <person name="Ohm R."/>
            <person name="Olson A."/>
            <person name="Spatafora J."/>
            <person name="Veneault-Fourrey C."/>
            <person name="Henrissat B."/>
            <person name="Grigoriev I."/>
            <person name="Martin F."/>
            <person name="Perotto S."/>
        </authorList>
    </citation>
    <scope>NUCLEOTIDE SEQUENCE [LARGE SCALE GENOMIC DNA]</scope>
    <source>
        <strain evidence="2 3">F</strain>
    </source>
</reference>
<name>A0A2J6RG44_HYAVF</name>
<feature type="transmembrane region" description="Helical" evidence="1">
    <location>
        <begin position="40"/>
        <end position="66"/>
    </location>
</feature>
<keyword evidence="1" id="KW-1133">Transmembrane helix</keyword>
<dbReference type="EMBL" id="KZ613949">
    <property type="protein sequence ID" value="PMD37473.1"/>
    <property type="molecule type" value="Genomic_DNA"/>
</dbReference>
<sequence length="256" mass="29517">MVSKTATLILLIHTTVSLILFLVIQFVANAQPVSIPWEQSFFYYLSVHAYVTGGAFLFTTLLKFCFTRKARRMSLKRHVFTAVFLAPLLAQIVGRSKGWLVHEDYDPIVWTAACYDQLDARDPSVILESAFCQVRYGMSRKKVERWIGRRRERVGYVQMLARVCQEGLRDMGYSKGVLEGGMCWIGAQDEWSEGDASEREWFRRSFEECHARFGVDAKIEWRGEQPIVKYKMPVVKGTKFNGSYIEVALDPSQFRI</sequence>
<proteinExistence type="predicted"/>
<organism evidence="2 3">
    <name type="scientific">Hyaloscypha variabilis (strain UAMH 11265 / GT02V1 / F)</name>
    <name type="common">Meliniomyces variabilis</name>
    <dbReference type="NCBI Taxonomy" id="1149755"/>
    <lineage>
        <taxon>Eukaryota</taxon>
        <taxon>Fungi</taxon>
        <taxon>Dikarya</taxon>
        <taxon>Ascomycota</taxon>
        <taxon>Pezizomycotina</taxon>
        <taxon>Leotiomycetes</taxon>
        <taxon>Helotiales</taxon>
        <taxon>Hyaloscyphaceae</taxon>
        <taxon>Hyaloscypha</taxon>
        <taxon>Hyaloscypha variabilis</taxon>
    </lineage>
</organism>
<protein>
    <submittedName>
        <fullName evidence="2">Uncharacterized protein</fullName>
    </submittedName>
</protein>
<keyword evidence="1" id="KW-0812">Transmembrane</keyword>